<sequence>MGRVHKIYISYGSGLMNVNFEGRKAIDQAPTSVKSIEVRDGGHTTQTDMANMYCSKCSAHVGWKIVKESNNHPIVHQGQYIVQNHLKL</sequence>
<dbReference type="AlphaFoldDB" id="A0A438JCD5"/>
<dbReference type="Proteomes" id="UP000288805">
    <property type="component" value="Unassembled WGS sequence"/>
</dbReference>
<evidence type="ECO:0000313" key="2">
    <source>
        <dbReference type="Proteomes" id="UP000288805"/>
    </source>
</evidence>
<dbReference type="EMBL" id="QGNW01000050">
    <property type="protein sequence ID" value="RVX06617.1"/>
    <property type="molecule type" value="Genomic_DNA"/>
</dbReference>
<evidence type="ECO:0000313" key="1">
    <source>
        <dbReference type="EMBL" id="RVX06617.1"/>
    </source>
</evidence>
<organism evidence="1 2">
    <name type="scientific">Vitis vinifera</name>
    <name type="common">Grape</name>
    <dbReference type="NCBI Taxonomy" id="29760"/>
    <lineage>
        <taxon>Eukaryota</taxon>
        <taxon>Viridiplantae</taxon>
        <taxon>Streptophyta</taxon>
        <taxon>Embryophyta</taxon>
        <taxon>Tracheophyta</taxon>
        <taxon>Spermatophyta</taxon>
        <taxon>Magnoliopsida</taxon>
        <taxon>eudicotyledons</taxon>
        <taxon>Gunneridae</taxon>
        <taxon>Pentapetalae</taxon>
        <taxon>rosids</taxon>
        <taxon>Vitales</taxon>
        <taxon>Vitaceae</taxon>
        <taxon>Viteae</taxon>
        <taxon>Vitis</taxon>
    </lineage>
</organism>
<protein>
    <recommendedName>
        <fullName evidence="3">Protein yippee-like</fullName>
    </recommendedName>
</protein>
<accession>A0A438JCD5</accession>
<evidence type="ECO:0008006" key="3">
    <source>
        <dbReference type="Google" id="ProtNLM"/>
    </source>
</evidence>
<name>A0A438JCD5_VITVI</name>
<proteinExistence type="predicted"/>
<reference evidence="1 2" key="1">
    <citation type="journal article" date="2018" name="PLoS Genet.">
        <title>Population sequencing reveals clonal diversity and ancestral inbreeding in the grapevine cultivar Chardonnay.</title>
        <authorList>
            <person name="Roach M.J."/>
            <person name="Johnson D.L."/>
            <person name="Bohlmann J."/>
            <person name="van Vuuren H.J."/>
            <person name="Jones S.J."/>
            <person name="Pretorius I.S."/>
            <person name="Schmidt S.A."/>
            <person name="Borneman A.R."/>
        </authorList>
    </citation>
    <scope>NUCLEOTIDE SEQUENCE [LARGE SCALE GENOMIC DNA]</scope>
    <source>
        <strain evidence="2">cv. Chardonnay</strain>
        <tissue evidence="1">Leaf</tissue>
    </source>
</reference>
<gene>
    <name evidence="1" type="ORF">CK203_029594</name>
</gene>
<comment type="caution">
    <text evidence="1">The sequence shown here is derived from an EMBL/GenBank/DDBJ whole genome shotgun (WGS) entry which is preliminary data.</text>
</comment>